<dbReference type="PROSITE" id="PS00061">
    <property type="entry name" value="ADH_SHORT"/>
    <property type="match status" value="1"/>
</dbReference>
<dbReference type="NCBIfam" id="NF005559">
    <property type="entry name" value="PRK07231.1"/>
    <property type="match status" value="1"/>
</dbReference>
<dbReference type="CDD" id="cd05233">
    <property type="entry name" value="SDR_c"/>
    <property type="match status" value="1"/>
</dbReference>
<name>A0A2N3KWJ7_9PROT</name>
<evidence type="ECO:0000313" key="3">
    <source>
        <dbReference type="EMBL" id="PKR54887.1"/>
    </source>
</evidence>
<dbReference type="Pfam" id="PF13561">
    <property type="entry name" value="adh_short_C2"/>
    <property type="match status" value="1"/>
</dbReference>
<dbReference type="SMART" id="SM00822">
    <property type="entry name" value="PKS_KR"/>
    <property type="match status" value="1"/>
</dbReference>
<dbReference type="InterPro" id="IPR036291">
    <property type="entry name" value="NAD(P)-bd_dom_sf"/>
</dbReference>
<comment type="caution">
    <text evidence="3">The sequence shown here is derived from an EMBL/GenBank/DDBJ whole genome shotgun (WGS) entry which is preliminary data.</text>
</comment>
<reference evidence="3 4" key="1">
    <citation type="submission" date="2017-09" db="EMBL/GenBank/DDBJ databases">
        <title>Biodiversity and function of Thalassospira species in the particle-attached aromatic-hydrocarbon-degrading consortia from the surface seawater of the South China Sea.</title>
        <authorList>
            <person name="Dong C."/>
            <person name="Liu R."/>
            <person name="Shao Z."/>
        </authorList>
    </citation>
    <scope>NUCLEOTIDE SEQUENCE [LARGE SCALE GENOMIC DNA]</scope>
    <source>
        <strain evidence="3 4">CSC1P2</strain>
    </source>
</reference>
<dbReference type="Gene3D" id="3.40.50.720">
    <property type="entry name" value="NAD(P)-binding Rossmann-like Domain"/>
    <property type="match status" value="1"/>
</dbReference>
<dbReference type="Proteomes" id="UP000233597">
    <property type="component" value="Unassembled WGS sequence"/>
</dbReference>
<evidence type="ECO:0000256" key="1">
    <source>
        <dbReference type="ARBA" id="ARBA00006484"/>
    </source>
</evidence>
<dbReference type="InterPro" id="IPR057326">
    <property type="entry name" value="KR_dom"/>
</dbReference>
<dbReference type="PRINTS" id="PR00081">
    <property type="entry name" value="GDHRDH"/>
</dbReference>
<comment type="similarity">
    <text evidence="1">Belongs to the short-chain dehydrogenases/reductases (SDR) family.</text>
</comment>
<evidence type="ECO:0000313" key="4">
    <source>
        <dbReference type="Proteomes" id="UP000233597"/>
    </source>
</evidence>
<dbReference type="AlphaFoldDB" id="A0A2N3KWJ7"/>
<dbReference type="InterPro" id="IPR020904">
    <property type="entry name" value="Sc_DH/Rdtase_CS"/>
</dbReference>
<proteinExistence type="inferred from homology"/>
<feature type="domain" description="Ketoreductase" evidence="2">
    <location>
        <begin position="7"/>
        <end position="184"/>
    </location>
</feature>
<gene>
    <name evidence="3" type="ORF">COO20_05655</name>
</gene>
<dbReference type="InterPro" id="IPR002347">
    <property type="entry name" value="SDR_fam"/>
</dbReference>
<sequence length="256" mass="27133">MNRFESKVVVITGAGSGIGAATAKMFYDEGASVVLSGRTEEKLLRTSEPFSKDRSLIAVGDIGKWEDAQALAAAAAEKFGKIDVLVNNAGTGWLGDIADENSNAELERVFDTNVNGTFYGIKAALPFLKQSKGNVVNVSSVTGLRGDWGLSIYNASKAAVSNLTRCLALDYGSAGIRFNAVCPTYIRTELAGLVTNNQELLDKFCERIPLQRGGEPEEVAEAILFLASDAARFITGVNLPVDGGVTASSGQPDFRI</sequence>
<dbReference type="PANTHER" id="PTHR43975:SF2">
    <property type="entry name" value="EG:BACR7A4.14 PROTEIN-RELATED"/>
    <property type="match status" value="1"/>
</dbReference>
<dbReference type="EMBL" id="NWTK01000003">
    <property type="protein sequence ID" value="PKR54887.1"/>
    <property type="molecule type" value="Genomic_DNA"/>
</dbReference>
<evidence type="ECO:0000259" key="2">
    <source>
        <dbReference type="SMART" id="SM00822"/>
    </source>
</evidence>
<accession>A0A2N3KWJ7</accession>
<dbReference type="RefSeq" id="WP_101264728.1">
    <property type="nucleotide sequence ID" value="NZ_NWTK01000003.1"/>
</dbReference>
<dbReference type="FunFam" id="3.40.50.720:FF:000084">
    <property type="entry name" value="Short-chain dehydrogenase reductase"/>
    <property type="match status" value="1"/>
</dbReference>
<dbReference type="SUPFAM" id="SSF51735">
    <property type="entry name" value="NAD(P)-binding Rossmann-fold domains"/>
    <property type="match status" value="1"/>
</dbReference>
<dbReference type="OrthoDB" id="9789398at2"/>
<dbReference type="PRINTS" id="PR00080">
    <property type="entry name" value="SDRFAMILY"/>
</dbReference>
<organism evidence="3 4">
    <name type="scientific">Thalassospira marina</name>
    <dbReference type="NCBI Taxonomy" id="2048283"/>
    <lineage>
        <taxon>Bacteria</taxon>
        <taxon>Pseudomonadati</taxon>
        <taxon>Pseudomonadota</taxon>
        <taxon>Alphaproteobacteria</taxon>
        <taxon>Rhodospirillales</taxon>
        <taxon>Thalassospiraceae</taxon>
        <taxon>Thalassospira</taxon>
    </lineage>
</organism>
<protein>
    <submittedName>
        <fullName evidence="3">3-oxoacyl-ACP reductase</fullName>
    </submittedName>
</protein>
<dbReference type="PANTHER" id="PTHR43975">
    <property type="entry name" value="ZGC:101858"/>
    <property type="match status" value="1"/>
</dbReference>